<dbReference type="AlphaFoldDB" id="A0A543N770"/>
<sequence>MSHSASEGTPGEARERPEFLAAFDELRRRPSASEILWQFRAHNRAERRVPSILGAERRRGDVALPAPVLDLELENPDDTDEVLERLEQRCGNHPVVRLGKSQRSNSSPEGTDGRG</sequence>
<dbReference type="Proteomes" id="UP000317422">
    <property type="component" value="Unassembled WGS sequence"/>
</dbReference>
<name>A0A543N770_9ACTN</name>
<reference evidence="2 3" key="1">
    <citation type="submission" date="2019-06" db="EMBL/GenBank/DDBJ databases">
        <title>Sequencing the genomes of 1000 actinobacteria strains.</title>
        <authorList>
            <person name="Klenk H.-P."/>
        </authorList>
    </citation>
    <scope>NUCLEOTIDE SEQUENCE [LARGE SCALE GENOMIC DNA]</scope>
    <source>
        <strain evidence="2 3">DSM 45015</strain>
    </source>
</reference>
<feature type="region of interest" description="Disordered" evidence="1">
    <location>
        <begin position="89"/>
        <end position="115"/>
    </location>
</feature>
<proteinExistence type="predicted"/>
<organism evidence="2 3">
    <name type="scientific">Haloactinospora alba</name>
    <dbReference type="NCBI Taxonomy" id="405555"/>
    <lineage>
        <taxon>Bacteria</taxon>
        <taxon>Bacillati</taxon>
        <taxon>Actinomycetota</taxon>
        <taxon>Actinomycetes</taxon>
        <taxon>Streptosporangiales</taxon>
        <taxon>Nocardiopsidaceae</taxon>
        <taxon>Haloactinospora</taxon>
    </lineage>
</organism>
<evidence type="ECO:0000256" key="1">
    <source>
        <dbReference type="SAM" id="MobiDB-lite"/>
    </source>
</evidence>
<dbReference type="EMBL" id="VFQC01000003">
    <property type="protein sequence ID" value="TQN27674.1"/>
    <property type="molecule type" value="Genomic_DNA"/>
</dbReference>
<evidence type="ECO:0000313" key="3">
    <source>
        <dbReference type="Proteomes" id="UP000317422"/>
    </source>
</evidence>
<comment type="caution">
    <text evidence="2">The sequence shown here is derived from an EMBL/GenBank/DDBJ whole genome shotgun (WGS) entry which is preliminary data.</text>
</comment>
<evidence type="ECO:0000313" key="2">
    <source>
        <dbReference type="EMBL" id="TQN27674.1"/>
    </source>
</evidence>
<gene>
    <name evidence="2" type="ORF">FHX37_4399</name>
</gene>
<accession>A0A543N770</accession>
<dbReference type="RefSeq" id="WP_141926096.1">
    <property type="nucleotide sequence ID" value="NZ_VFQC01000003.1"/>
</dbReference>
<protein>
    <submittedName>
        <fullName evidence="2">Uncharacterized protein</fullName>
    </submittedName>
</protein>
<keyword evidence="3" id="KW-1185">Reference proteome</keyword>